<evidence type="ECO:0000313" key="1">
    <source>
        <dbReference type="EMBL" id="PVD35650.1"/>
    </source>
</evidence>
<accession>A0A2T7PQH9</accession>
<name>A0A2T7PQH9_POMCA</name>
<comment type="caution">
    <text evidence="1">The sequence shown here is derived from an EMBL/GenBank/DDBJ whole genome shotgun (WGS) entry which is preliminary data.</text>
</comment>
<proteinExistence type="predicted"/>
<keyword evidence="2" id="KW-1185">Reference proteome</keyword>
<reference evidence="1 2" key="1">
    <citation type="submission" date="2018-04" db="EMBL/GenBank/DDBJ databases">
        <title>The genome of golden apple snail Pomacea canaliculata provides insight into stress tolerance and invasive adaptation.</title>
        <authorList>
            <person name="Liu C."/>
            <person name="Liu B."/>
            <person name="Ren Y."/>
            <person name="Zhang Y."/>
            <person name="Wang H."/>
            <person name="Li S."/>
            <person name="Jiang F."/>
            <person name="Yin L."/>
            <person name="Zhang G."/>
            <person name="Qian W."/>
            <person name="Fan W."/>
        </authorList>
    </citation>
    <scope>NUCLEOTIDE SEQUENCE [LARGE SCALE GENOMIC DNA]</scope>
    <source>
        <strain evidence="1">SZHN2017</strain>
        <tissue evidence="1">Muscle</tissue>
    </source>
</reference>
<sequence length="74" mass="8150">MCPQILACASASATTHSPEGRQVSDRMCSTFFSLITARRGHNQQQVSREILSRQQQRQWEAEITAQAGLVTSAS</sequence>
<evidence type="ECO:0000313" key="2">
    <source>
        <dbReference type="Proteomes" id="UP000245119"/>
    </source>
</evidence>
<dbReference type="EMBL" id="PZQS01000002">
    <property type="protein sequence ID" value="PVD35650.1"/>
    <property type="molecule type" value="Genomic_DNA"/>
</dbReference>
<protein>
    <submittedName>
        <fullName evidence="1">Uncharacterized protein</fullName>
    </submittedName>
</protein>
<gene>
    <name evidence="1" type="ORF">C0Q70_02613</name>
</gene>
<organism evidence="1 2">
    <name type="scientific">Pomacea canaliculata</name>
    <name type="common">Golden apple snail</name>
    <dbReference type="NCBI Taxonomy" id="400727"/>
    <lineage>
        <taxon>Eukaryota</taxon>
        <taxon>Metazoa</taxon>
        <taxon>Spiralia</taxon>
        <taxon>Lophotrochozoa</taxon>
        <taxon>Mollusca</taxon>
        <taxon>Gastropoda</taxon>
        <taxon>Caenogastropoda</taxon>
        <taxon>Architaenioglossa</taxon>
        <taxon>Ampullarioidea</taxon>
        <taxon>Ampullariidae</taxon>
        <taxon>Pomacea</taxon>
    </lineage>
</organism>
<dbReference type="AlphaFoldDB" id="A0A2T7PQH9"/>
<dbReference type="Proteomes" id="UP000245119">
    <property type="component" value="Linkage Group LG2"/>
</dbReference>